<dbReference type="GO" id="GO:0016758">
    <property type="term" value="F:hexosyltransferase activity"/>
    <property type="evidence" value="ECO:0007669"/>
    <property type="project" value="UniProtKB-ARBA"/>
</dbReference>
<sequence>MQTPWLSLLIPVFNCEPYLDDCVNSWLASADGSIEILFYDDASTDGSSEKLQAIGARAIPGLKVIHGGENRGVSVARNRLLANATGEYVWFLDADDYLFPGALSQLRTVLLEHPEAAVLFDYQIVPESVDASVDSPADARRVTVFGGTSNRLSHDKNALFEGMFARRRFHSWGRVYKRELWNAGEPFPEGRYFEDLYSVARTSALVEQYFYLPKALVAYRSRATSIVRSPSRQKVEDLLAAPRGVLEYWAAQGVVLDERSRFAYYSFCVTNFVNAVKLMRKAGINTRDYIAVQRAQLLADLNISMARLIFLHARYGRVAAIYRALRYMYAKR</sequence>
<reference evidence="2 3" key="1">
    <citation type="journal article" date="2009" name="PLoS ONE">
        <title>The complete genome of Teredinibacter turnerae T7901: an intracellular endosymbiont of marine wood-boring bivalves (shipworms).</title>
        <authorList>
            <person name="Yang J.C."/>
            <person name="Madupu R."/>
            <person name="Durkin A.S."/>
            <person name="Ekborg N.A."/>
            <person name="Pedamallu C.S."/>
            <person name="Hostetler J.B."/>
            <person name="Radune D."/>
            <person name="Toms B.S."/>
            <person name="Henrissat B."/>
            <person name="Coutinho P.M."/>
            <person name="Schwarz S."/>
            <person name="Field L."/>
            <person name="Trindade-Silva A.E."/>
            <person name="Soares C.A.G."/>
            <person name="Elshahawi S."/>
            <person name="Hanora A."/>
            <person name="Schmidt E.W."/>
            <person name="Haygood M.G."/>
            <person name="Posfai J."/>
            <person name="Benner J."/>
            <person name="Madinger C."/>
            <person name="Nove J."/>
            <person name="Anton B."/>
            <person name="Chaudhary K."/>
            <person name="Foster J."/>
            <person name="Holman A."/>
            <person name="Kumar S."/>
            <person name="Lessard P.A."/>
            <person name="Luyten Y.A."/>
            <person name="Slatko B."/>
            <person name="Wood N."/>
            <person name="Wu B."/>
            <person name="Teplitski M."/>
            <person name="Mougous J.D."/>
            <person name="Ward N."/>
            <person name="Eisen J.A."/>
            <person name="Badger J.H."/>
            <person name="Distel D.L."/>
        </authorList>
    </citation>
    <scope>NUCLEOTIDE SEQUENCE [LARGE SCALE GENOMIC DNA]</scope>
    <source>
        <strain evidence="3">ATCC 39867 / T7901</strain>
    </source>
</reference>
<gene>
    <name evidence="2" type="ordered locus">TERTU_3442</name>
</gene>
<dbReference type="CDD" id="cd00761">
    <property type="entry name" value="Glyco_tranf_GTA_type"/>
    <property type="match status" value="1"/>
</dbReference>
<dbReference type="SUPFAM" id="SSF53448">
    <property type="entry name" value="Nucleotide-diphospho-sugar transferases"/>
    <property type="match status" value="1"/>
</dbReference>
<dbReference type="OrthoDB" id="5712643at2"/>
<dbReference type="AlphaFoldDB" id="C5BQU2"/>
<dbReference type="RefSeq" id="WP_015818218.1">
    <property type="nucleotide sequence ID" value="NC_012997.1"/>
</dbReference>
<proteinExistence type="predicted"/>
<accession>C5BQU2</accession>
<dbReference type="EMBL" id="CP001614">
    <property type="protein sequence ID" value="ACR12106.1"/>
    <property type="molecule type" value="Genomic_DNA"/>
</dbReference>
<evidence type="ECO:0000259" key="1">
    <source>
        <dbReference type="Pfam" id="PF00535"/>
    </source>
</evidence>
<dbReference type="InterPro" id="IPR001173">
    <property type="entry name" value="Glyco_trans_2-like"/>
</dbReference>
<dbReference type="Gene3D" id="3.90.550.10">
    <property type="entry name" value="Spore Coat Polysaccharide Biosynthesis Protein SpsA, Chain A"/>
    <property type="match status" value="1"/>
</dbReference>
<dbReference type="STRING" id="377629.TERTU_3442"/>
<evidence type="ECO:0000313" key="2">
    <source>
        <dbReference type="EMBL" id="ACR12106.1"/>
    </source>
</evidence>
<dbReference type="CAZy" id="GT2">
    <property type="family name" value="Glycosyltransferase Family 2"/>
</dbReference>
<dbReference type="Pfam" id="PF00535">
    <property type="entry name" value="Glycos_transf_2"/>
    <property type="match status" value="1"/>
</dbReference>
<dbReference type="PANTHER" id="PTHR22916:SF3">
    <property type="entry name" value="UDP-GLCNAC:BETAGAL BETA-1,3-N-ACETYLGLUCOSAMINYLTRANSFERASE-LIKE PROTEIN 1"/>
    <property type="match status" value="1"/>
</dbReference>
<name>C5BQU2_TERTT</name>
<dbReference type="Proteomes" id="UP000009080">
    <property type="component" value="Chromosome"/>
</dbReference>
<dbReference type="eggNOG" id="COG1216">
    <property type="taxonomic scope" value="Bacteria"/>
</dbReference>
<dbReference type="HOGENOM" id="CLU_760253_0_0_6"/>
<evidence type="ECO:0000313" key="3">
    <source>
        <dbReference type="Proteomes" id="UP000009080"/>
    </source>
</evidence>
<feature type="domain" description="Glycosyltransferase 2-like" evidence="1">
    <location>
        <begin position="7"/>
        <end position="125"/>
    </location>
</feature>
<dbReference type="PANTHER" id="PTHR22916">
    <property type="entry name" value="GLYCOSYLTRANSFERASE"/>
    <property type="match status" value="1"/>
</dbReference>
<dbReference type="InterPro" id="IPR029044">
    <property type="entry name" value="Nucleotide-diphossugar_trans"/>
</dbReference>
<organism evidence="2 3">
    <name type="scientific">Teredinibacter turnerae (strain ATCC 39867 / T7901)</name>
    <dbReference type="NCBI Taxonomy" id="377629"/>
    <lineage>
        <taxon>Bacteria</taxon>
        <taxon>Pseudomonadati</taxon>
        <taxon>Pseudomonadota</taxon>
        <taxon>Gammaproteobacteria</taxon>
        <taxon>Cellvibrionales</taxon>
        <taxon>Cellvibrionaceae</taxon>
        <taxon>Teredinibacter</taxon>
    </lineage>
</organism>
<protein>
    <submittedName>
        <fullName evidence="2">Glycosyltransferase family 2 domain protein</fullName>
    </submittedName>
</protein>
<dbReference type="KEGG" id="ttu:TERTU_3442"/>
<keyword evidence="3" id="KW-1185">Reference proteome</keyword>